<gene>
    <name evidence="2" type="ORF">CKAH01_12022</name>
</gene>
<keyword evidence="3" id="KW-1185">Reference proteome</keyword>
<comment type="caution">
    <text evidence="2">The sequence shown here is derived from an EMBL/GenBank/DDBJ whole genome shotgun (WGS) entry which is preliminary data.</text>
</comment>
<proteinExistence type="predicted"/>
<dbReference type="EMBL" id="VYYT01000017">
    <property type="protein sequence ID" value="KAK2777639.1"/>
    <property type="molecule type" value="Genomic_DNA"/>
</dbReference>
<dbReference type="AlphaFoldDB" id="A0AAD9YWG0"/>
<accession>A0AAD9YWG0</accession>
<organism evidence="2 3">
    <name type="scientific">Colletotrichum kahawae</name>
    <name type="common">Coffee berry disease fungus</name>
    <dbReference type="NCBI Taxonomy" id="34407"/>
    <lineage>
        <taxon>Eukaryota</taxon>
        <taxon>Fungi</taxon>
        <taxon>Dikarya</taxon>
        <taxon>Ascomycota</taxon>
        <taxon>Pezizomycotina</taxon>
        <taxon>Sordariomycetes</taxon>
        <taxon>Hypocreomycetidae</taxon>
        <taxon>Glomerellales</taxon>
        <taxon>Glomerellaceae</taxon>
        <taxon>Colletotrichum</taxon>
        <taxon>Colletotrichum gloeosporioides species complex</taxon>
    </lineage>
</organism>
<sequence length="77" mass="8756">MGLAYLETPKKMPHIHSSADSAKTQTKRRQADFEHTPDGTSYYISGQSTSAQRSKKQHKATAKEMIENFNRQFNSHS</sequence>
<evidence type="ECO:0000256" key="1">
    <source>
        <dbReference type="SAM" id="MobiDB-lite"/>
    </source>
</evidence>
<feature type="region of interest" description="Disordered" evidence="1">
    <location>
        <begin position="1"/>
        <end position="61"/>
    </location>
</feature>
<feature type="compositionally biased region" description="Polar residues" evidence="1">
    <location>
        <begin position="38"/>
        <end position="52"/>
    </location>
</feature>
<evidence type="ECO:0000313" key="3">
    <source>
        <dbReference type="Proteomes" id="UP001281614"/>
    </source>
</evidence>
<reference evidence="2" key="1">
    <citation type="submission" date="2023-02" db="EMBL/GenBank/DDBJ databases">
        <title>Colletotrichum kahawae CIFC_Que2 genome sequencing and assembly.</title>
        <authorList>
            <person name="Baroncelli R."/>
        </authorList>
    </citation>
    <scope>NUCLEOTIDE SEQUENCE</scope>
    <source>
        <strain evidence="2">CIFC_Que2</strain>
    </source>
</reference>
<name>A0AAD9YWG0_COLKA</name>
<evidence type="ECO:0000313" key="2">
    <source>
        <dbReference type="EMBL" id="KAK2777639.1"/>
    </source>
</evidence>
<dbReference type="Proteomes" id="UP001281614">
    <property type="component" value="Unassembled WGS sequence"/>
</dbReference>
<protein>
    <submittedName>
        <fullName evidence="2">Uncharacterized protein</fullName>
    </submittedName>
</protein>